<dbReference type="PATRIC" id="fig|1122169.6.peg.2548"/>
<feature type="compositionally biased region" description="Acidic residues" evidence="2">
    <location>
        <begin position="402"/>
        <end position="411"/>
    </location>
</feature>
<keyword evidence="3" id="KW-0472">Membrane</keyword>
<evidence type="ECO:0000256" key="1">
    <source>
        <dbReference type="ARBA" id="ARBA00023186"/>
    </source>
</evidence>
<name>A0A0W0YM83_9GAMM</name>
<accession>A0A0W0YM83</accession>
<feature type="domain" description="J" evidence="4">
    <location>
        <begin position="34"/>
        <end position="108"/>
    </location>
</feature>
<dbReference type="SUPFAM" id="SSF46565">
    <property type="entry name" value="Chaperone J-domain"/>
    <property type="match status" value="1"/>
</dbReference>
<keyword evidence="3" id="KW-0812">Transmembrane</keyword>
<dbReference type="eggNOG" id="COG2214">
    <property type="taxonomic scope" value="Bacteria"/>
</dbReference>
<evidence type="ECO:0000313" key="6">
    <source>
        <dbReference type="Proteomes" id="UP000054600"/>
    </source>
</evidence>
<sequence>MTIEKELQELVRIYAGNDKEKKLDKDTLLRLDRDLTRLINQQLLASGPDEEHITRHYRKLSLKFHPDRRTSFSPEILWIEQKLSEGGNNDACFKSLKASYEKLTNPNKFKEMTFADIRTKEDCKQWLEHLKNQAGTYTSRSLYESLIDLLDHSSGFFDDAGQIKTRGIRALVKSMPMIFATYGAFIFAEELLAVYGIYFILLKGGQYLEKSTSLELKQIGRTLQEISSISSTVTTTIMVRLLEMSFWISRQGLQMGLQIGSALLSPMVTVNPDHFETQADPQTTLCRDLILASQNQSEGIQFKTPELKVISAPLEVYKELNSQQFFVGWRTGNAKRVAVDAFLFKMRVLDESPEPLEIKLQVAQKALEVIKKDDAIYNSVTAKAVDRAAQVITLLKEREPEASDNEEEELKEEPNTETQLILI</sequence>
<keyword evidence="6" id="KW-1185">Reference proteome</keyword>
<gene>
    <name evidence="5" type="ORF">Lsha_2221</name>
</gene>
<reference evidence="5 6" key="1">
    <citation type="submission" date="2015-11" db="EMBL/GenBank/DDBJ databases">
        <title>Genomic analysis of 38 Legionella species identifies large and diverse effector repertoires.</title>
        <authorList>
            <person name="Burstein D."/>
            <person name="Amaro F."/>
            <person name="Zusman T."/>
            <person name="Lifshitz Z."/>
            <person name="Cohen O."/>
            <person name="Gilbert J.A."/>
            <person name="Pupko T."/>
            <person name="Shuman H.A."/>
            <person name="Segal G."/>
        </authorList>
    </citation>
    <scope>NUCLEOTIDE SEQUENCE [LARGE SCALE GENOMIC DNA]</scope>
    <source>
        <strain evidence="5 6">ATCC 49655</strain>
    </source>
</reference>
<evidence type="ECO:0000256" key="2">
    <source>
        <dbReference type="SAM" id="MobiDB-lite"/>
    </source>
</evidence>
<dbReference type="AlphaFoldDB" id="A0A0W0YM83"/>
<dbReference type="RefSeq" id="WP_018576151.1">
    <property type="nucleotide sequence ID" value="NZ_KB892383.1"/>
</dbReference>
<dbReference type="InterPro" id="IPR001623">
    <property type="entry name" value="DnaJ_domain"/>
</dbReference>
<feature type="transmembrane region" description="Helical" evidence="3">
    <location>
        <begin position="179"/>
        <end position="201"/>
    </location>
</feature>
<evidence type="ECO:0000256" key="3">
    <source>
        <dbReference type="SAM" id="Phobius"/>
    </source>
</evidence>
<dbReference type="InterPro" id="IPR036869">
    <property type="entry name" value="J_dom_sf"/>
</dbReference>
<comment type="caution">
    <text evidence="5">The sequence shown here is derived from an EMBL/GenBank/DDBJ whole genome shotgun (WGS) entry which is preliminary data.</text>
</comment>
<keyword evidence="3" id="KW-1133">Transmembrane helix</keyword>
<evidence type="ECO:0000259" key="4">
    <source>
        <dbReference type="PROSITE" id="PS50076"/>
    </source>
</evidence>
<dbReference type="PROSITE" id="PS50076">
    <property type="entry name" value="DNAJ_2"/>
    <property type="match status" value="1"/>
</dbReference>
<evidence type="ECO:0000313" key="5">
    <source>
        <dbReference type="EMBL" id="KTD57943.1"/>
    </source>
</evidence>
<dbReference type="STRING" id="1122169.Lsha_2221"/>
<dbReference type="Proteomes" id="UP000054600">
    <property type="component" value="Unassembled WGS sequence"/>
</dbReference>
<feature type="region of interest" description="Disordered" evidence="2">
    <location>
        <begin position="399"/>
        <end position="423"/>
    </location>
</feature>
<protein>
    <submittedName>
        <fullName evidence="5">DnaJ domain protein</fullName>
    </submittedName>
</protein>
<dbReference type="EMBL" id="LNYW01000059">
    <property type="protein sequence ID" value="KTD57943.1"/>
    <property type="molecule type" value="Genomic_DNA"/>
</dbReference>
<keyword evidence="1" id="KW-0143">Chaperone</keyword>
<dbReference type="Gene3D" id="1.10.287.110">
    <property type="entry name" value="DnaJ domain"/>
    <property type="match status" value="1"/>
</dbReference>
<proteinExistence type="predicted"/>
<organism evidence="5 6">
    <name type="scientific">Legionella shakespearei DSM 23087</name>
    <dbReference type="NCBI Taxonomy" id="1122169"/>
    <lineage>
        <taxon>Bacteria</taxon>
        <taxon>Pseudomonadati</taxon>
        <taxon>Pseudomonadota</taxon>
        <taxon>Gammaproteobacteria</taxon>
        <taxon>Legionellales</taxon>
        <taxon>Legionellaceae</taxon>
        <taxon>Legionella</taxon>
    </lineage>
</organism>